<feature type="transmembrane region" description="Helical" evidence="9">
    <location>
        <begin position="415"/>
        <end position="434"/>
    </location>
</feature>
<evidence type="ECO:0000256" key="6">
    <source>
        <dbReference type="ARBA" id="ARBA00022989"/>
    </source>
</evidence>
<evidence type="ECO:0000313" key="12">
    <source>
        <dbReference type="Proteomes" id="UP001363151"/>
    </source>
</evidence>
<evidence type="ECO:0000259" key="10">
    <source>
        <dbReference type="PROSITE" id="PS50893"/>
    </source>
</evidence>
<keyword evidence="2" id="KW-0813">Transport</keyword>
<evidence type="ECO:0000256" key="8">
    <source>
        <dbReference type="SAM" id="MobiDB-lite"/>
    </source>
</evidence>
<evidence type="ECO:0000256" key="3">
    <source>
        <dbReference type="ARBA" id="ARBA00022692"/>
    </source>
</evidence>
<keyword evidence="5" id="KW-0067">ATP-binding</keyword>
<dbReference type="SMART" id="SM00382">
    <property type="entry name" value="AAA"/>
    <property type="match status" value="1"/>
</dbReference>
<feature type="region of interest" description="Disordered" evidence="8">
    <location>
        <begin position="1"/>
        <end position="36"/>
    </location>
</feature>
<dbReference type="InterPro" id="IPR050352">
    <property type="entry name" value="ABCG_transporters"/>
</dbReference>
<keyword evidence="12" id="KW-1185">Reference proteome</keyword>
<dbReference type="Pfam" id="PF01061">
    <property type="entry name" value="ABC2_membrane"/>
    <property type="match status" value="1"/>
</dbReference>
<evidence type="ECO:0000256" key="9">
    <source>
        <dbReference type="SAM" id="Phobius"/>
    </source>
</evidence>
<gene>
    <name evidence="11" type="ORF">SO694_00003655</name>
</gene>
<proteinExistence type="predicted"/>
<sequence>MEAFLTPTKKSMSAKSDSARSVTLAEPLLDPSRKHSYGAEGETLVTPLGRRSFHRGASFSKHDSDDEEANRALLEWSELSIRFGDKVAVDRASGAVGKGEFLALMGPSGAGKTTLLDLLTGRLGAGTREGDVLVEGHAFSEEIVWAMSSYVPQEDVFMPHMTALESLTFVARLRLPRRESDADVAERCRTLLGEVGMGHVEHVYVGGVLAGGLSIRGLSGGQRRRLSLAAGLVSRPRLLFADEPTSGLDAASTLHVMELLASLATVTKLGVCCTIHQPRAAIWAMFDQVYFLSAGKVLYSGKTGGAVPWFKSLGFLSGGSGTEGNPADVILDLIAVDFEKPAEIFGATTIRDAGDVATAAAAFDEDQRTKGTKVKAVEAAGAPPDAPPTGAGFWLQYETLVRRVLRGHTRHPGNLVSKALLTFIVCLLAAGVWGRQHRAPSVKGLASPDGLDKYADYVWYRGASLAFLVFPALIAYVPIGCLMYDRQFFIRESAQRYYSVAAYYAAYMSVELTLVFVVNMPIAMLYAHLANLNADTSWPGIVVYGLVASGVAILYSQILVFSVAVSPSVDVAFVVASFFFISGFIGSGFPVSPNGMNPTFKWVSWLSTFRYPYDLLERVQHGADFAKEMIGYRREGGVLGDTLMMLAYCSVFHVPSYLALRFCYR</sequence>
<evidence type="ECO:0000256" key="4">
    <source>
        <dbReference type="ARBA" id="ARBA00022741"/>
    </source>
</evidence>
<name>A0ABR1GD32_AURAN</name>
<protein>
    <submittedName>
        <fullName evidence="11">ABC transporter</fullName>
    </submittedName>
</protein>
<feature type="transmembrane region" description="Helical" evidence="9">
    <location>
        <begin position="541"/>
        <end position="564"/>
    </location>
</feature>
<dbReference type="SUPFAM" id="SSF52540">
    <property type="entry name" value="P-loop containing nucleoside triphosphate hydrolases"/>
    <property type="match status" value="1"/>
</dbReference>
<organism evidence="11 12">
    <name type="scientific">Aureococcus anophagefferens</name>
    <name type="common">Harmful bloom alga</name>
    <dbReference type="NCBI Taxonomy" id="44056"/>
    <lineage>
        <taxon>Eukaryota</taxon>
        <taxon>Sar</taxon>
        <taxon>Stramenopiles</taxon>
        <taxon>Ochrophyta</taxon>
        <taxon>Pelagophyceae</taxon>
        <taxon>Pelagomonadales</taxon>
        <taxon>Pelagomonadaceae</taxon>
        <taxon>Aureococcus</taxon>
    </lineage>
</organism>
<feature type="transmembrane region" description="Helical" evidence="9">
    <location>
        <begin position="571"/>
        <end position="591"/>
    </location>
</feature>
<dbReference type="InterPro" id="IPR003593">
    <property type="entry name" value="AAA+_ATPase"/>
</dbReference>
<dbReference type="Pfam" id="PF00005">
    <property type="entry name" value="ABC_tran"/>
    <property type="match status" value="1"/>
</dbReference>
<feature type="domain" description="ABC transporter" evidence="10">
    <location>
        <begin position="74"/>
        <end position="319"/>
    </location>
</feature>
<dbReference type="EMBL" id="JBBJCI010000033">
    <property type="protein sequence ID" value="KAK7253986.1"/>
    <property type="molecule type" value="Genomic_DNA"/>
</dbReference>
<keyword evidence="6 9" id="KW-1133">Transmembrane helix</keyword>
<feature type="transmembrane region" description="Helical" evidence="9">
    <location>
        <begin position="504"/>
        <end position="529"/>
    </location>
</feature>
<dbReference type="InterPro" id="IPR017871">
    <property type="entry name" value="ABC_transporter-like_CS"/>
</dbReference>
<dbReference type="InterPro" id="IPR003439">
    <property type="entry name" value="ABC_transporter-like_ATP-bd"/>
</dbReference>
<feature type="transmembrane region" description="Helical" evidence="9">
    <location>
        <begin position="458"/>
        <end position="484"/>
    </location>
</feature>
<feature type="transmembrane region" description="Helical" evidence="9">
    <location>
        <begin position="643"/>
        <end position="664"/>
    </location>
</feature>
<keyword evidence="7 9" id="KW-0472">Membrane</keyword>
<comment type="subcellular location">
    <subcellularLocation>
        <location evidence="1">Membrane</location>
        <topology evidence="1">Multi-pass membrane protein</topology>
    </subcellularLocation>
</comment>
<dbReference type="PROSITE" id="PS00211">
    <property type="entry name" value="ABC_TRANSPORTER_1"/>
    <property type="match status" value="1"/>
</dbReference>
<comment type="caution">
    <text evidence="11">The sequence shown here is derived from an EMBL/GenBank/DDBJ whole genome shotgun (WGS) entry which is preliminary data.</text>
</comment>
<accession>A0ABR1GD32</accession>
<dbReference type="InterPro" id="IPR027417">
    <property type="entry name" value="P-loop_NTPase"/>
</dbReference>
<dbReference type="Gene3D" id="3.40.50.300">
    <property type="entry name" value="P-loop containing nucleotide triphosphate hydrolases"/>
    <property type="match status" value="1"/>
</dbReference>
<reference evidence="11 12" key="1">
    <citation type="submission" date="2024-03" db="EMBL/GenBank/DDBJ databases">
        <title>Aureococcus anophagefferens CCMP1851 and Kratosvirus quantuckense: Draft genome of a second virus-susceptible host strain in the model system.</title>
        <authorList>
            <person name="Chase E."/>
            <person name="Truchon A.R."/>
            <person name="Schepens W."/>
            <person name="Wilhelm S.W."/>
        </authorList>
    </citation>
    <scope>NUCLEOTIDE SEQUENCE [LARGE SCALE GENOMIC DNA]</scope>
    <source>
        <strain evidence="11 12">CCMP1851</strain>
    </source>
</reference>
<evidence type="ECO:0000256" key="7">
    <source>
        <dbReference type="ARBA" id="ARBA00023136"/>
    </source>
</evidence>
<dbReference type="InterPro" id="IPR013525">
    <property type="entry name" value="ABC2_TM"/>
</dbReference>
<dbReference type="Proteomes" id="UP001363151">
    <property type="component" value="Unassembled WGS sequence"/>
</dbReference>
<evidence type="ECO:0000256" key="5">
    <source>
        <dbReference type="ARBA" id="ARBA00022840"/>
    </source>
</evidence>
<evidence type="ECO:0000256" key="1">
    <source>
        <dbReference type="ARBA" id="ARBA00004141"/>
    </source>
</evidence>
<feature type="compositionally biased region" description="Polar residues" evidence="8">
    <location>
        <begin position="8"/>
        <end position="21"/>
    </location>
</feature>
<evidence type="ECO:0000256" key="2">
    <source>
        <dbReference type="ARBA" id="ARBA00022448"/>
    </source>
</evidence>
<dbReference type="PANTHER" id="PTHR48041">
    <property type="entry name" value="ABC TRANSPORTER G FAMILY MEMBER 28"/>
    <property type="match status" value="1"/>
</dbReference>
<evidence type="ECO:0000313" key="11">
    <source>
        <dbReference type="EMBL" id="KAK7253986.1"/>
    </source>
</evidence>
<dbReference type="PROSITE" id="PS50893">
    <property type="entry name" value="ABC_TRANSPORTER_2"/>
    <property type="match status" value="1"/>
</dbReference>
<keyword evidence="3 9" id="KW-0812">Transmembrane</keyword>
<dbReference type="PANTHER" id="PTHR48041:SF139">
    <property type="entry name" value="PROTEIN SCARLET"/>
    <property type="match status" value="1"/>
</dbReference>
<keyword evidence="4" id="KW-0547">Nucleotide-binding</keyword>